<protein>
    <submittedName>
        <fullName evidence="1">Uncharacterized protein</fullName>
    </submittedName>
</protein>
<gene>
    <name evidence="1" type="ORF">JRQ81_015064</name>
</gene>
<comment type="caution">
    <text evidence="1">The sequence shown here is derived from an EMBL/GenBank/DDBJ whole genome shotgun (WGS) entry which is preliminary data.</text>
</comment>
<keyword evidence="2" id="KW-1185">Reference proteome</keyword>
<name>A0A9Q0XXX2_9SAUR</name>
<organism evidence="1 2">
    <name type="scientific">Phrynocephalus forsythii</name>
    <dbReference type="NCBI Taxonomy" id="171643"/>
    <lineage>
        <taxon>Eukaryota</taxon>
        <taxon>Metazoa</taxon>
        <taxon>Chordata</taxon>
        <taxon>Craniata</taxon>
        <taxon>Vertebrata</taxon>
        <taxon>Euteleostomi</taxon>
        <taxon>Lepidosauria</taxon>
        <taxon>Squamata</taxon>
        <taxon>Bifurcata</taxon>
        <taxon>Unidentata</taxon>
        <taxon>Episquamata</taxon>
        <taxon>Toxicofera</taxon>
        <taxon>Iguania</taxon>
        <taxon>Acrodonta</taxon>
        <taxon>Agamidae</taxon>
        <taxon>Agaminae</taxon>
        <taxon>Phrynocephalus</taxon>
    </lineage>
</organism>
<dbReference type="EMBL" id="JAPFRF010000005">
    <property type="protein sequence ID" value="KAJ7332884.1"/>
    <property type="molecule type" value="Genomic_DNA"/>
</dbReference>
<dbReference type="OrthoDB" id="9870505at2759"/>
<reference evidence="1" key="1">
    <citation type="journal article" date="2023" name="DNA Res.">
        <title>Chromosome-level genome assembly of Phrynocephalus forsythii using third-generation DNA sequencing and Hi-C analysis.</title>
        <authorList>
            <person name="Qi Y."/>
            <person name="Zhao W."/>
            <person name="Zhao Y."/>
            <person name="Niu C."/>
            <person name="Cao S."/>
            <person name="Zhang Y."/>
        </authorList>
    </citation>
    <scope>NUCLEOTIDE SEQUENCE</scope>
    <source>
        <tissue evidence="1">Muscle</tissue>
    </source>
</reference>
<accession>A0A9Q0XXX2</accession>
<evidence type="ECO:0000313" key="2">
    <source>
        <dbReference type="Proteomes" id="UP001142489"/>
    </source>
</evidence>
<dbReference type="AlphaFoldDB" id="A0A9Q0XXX2"/>
<dbReference type="Proteomes" id="UP001142489">
    <property type="component" value="Unassembled WGS sequence"/>
</dbReference>
<evidence type="ECO:0000313" key="1">
    <source>
        <dbReference type="EMBL" id="KAJ7332884.1"/>
    </source>
</evidence>
<sequence>MPPSRNRCCRKSVLRKQSLLASVFENVNIILNCISVLHQCSGEEDMDGNSSEFLDSTNTLVQTVFWTVAEWRLTSPRQKICWCYPGRSEWFHDIVMQYWDNRQWIENFRMTRQTLFEIADVLRAYLMRRDTVMRLAIPVEERVAIGVYFLASRSCYCTIR</sequence>
<proteinExistence type="predicted"/>